<evidence type="ECO:0000256" key="4">
    <source>
        <dbReference type="ARBA" id="ARBA00023157"/>
    </source>
</evidence>
<evidence type="ECO:0000256" key="1">
    <source>
        <dbReference type="ARBA" id="ARBA00022487"/>
    </source>
</evidence>
<name>A0A8E2JM30_9PEZI</name>
<dbReference type="EC" id="3.1.1.-" evidence="5"/>
<evidence type="ECO:0000256" key="3">
    <source>
        <dbReference type="ARBA" id="ARBA00022801"/>
    </source>
</evidence>
<dbReference type="PANTHER" id="PTHR33938:SF2">
    <property type="entry name" value="CARBOXYLIC ESTER HYDROLASE"/>
    <property type="match status" value="1"/>
</dbReference>
<keyword evidence="4" id="KW-1015">Disulfide bond</keyword>
<accession>A0A8E2JM30</accession>
<keyword evidence="3 5" id="KW-0378">Hydrolase</keyword>
<dbReference type="GO" id="GO:0052689">
    <property type="term" value="F:carboxylic ester hydrolase activity"/>
    <property type="evidence" value="ECO:0007669"/>
    <property type="project" value="UniProtKB-KW"/>
</dbReference>
<sequence>MPWIAKLGSDYANAGANGSFSQNQWIGVTVQIRQACDLNDTVADNIISRPDHCSFDAIAADYLQCGGRFALQQGYCLNQNQIPTAAQFYKDYVIGTKTVFRGPELGSEVDLGLSGGYLTGTDPTTFDMEWAKDFLGYPDNYVYSDSMVSDAETQNPGMATADSFNLGDFSQNRGKIIMYQGLADGIIPAKGTTYFYEQTKSQTTGNIDSFLRYFQVPGMHHCWLSDTDADPAGANAFAPWMFGGAGQAGIVTASEAAQVLGKPEFDALEALRQWVEAAATDQNAPGPASITATTWFTGNQTVWRQRPLCPYGQIAALTPGAEPNNKSSWTCQTTS</sequence>
<proteinExistence type="inferred from homology"/>
<organism evidence="6 7">
    <name type="scientific">Glonium stellatum</name>
    <dbReference type="NCBI Taxonomy" id="574774"/>
    <lineage>
        <taxon>Eukaryota</taxon>
        <taxon>Fungi</taxon>
        <taxon>Dikarya</taxon>
        <taxon>Ascomycota</taxon>
        <taxon>Pezizomycotina</taxon>
        <taxon>Dothideomycetes</taxon>
        <taxon>Pleosporomycetidae</taxon>
        <taxon>Gloniales</taxon>
        <taxon>Gloniaceae</taxon>
        <taxon>Glonium</taxon>
    </lineage>
</organism>
<comment type="similarity">
    <text evidence="5">Belongs to the tannase family.</text>
</comment>
<evidence type="ECO:0000256" key="5">
    <source>
        <dbReference type="RuleBase" id="RU361238"/>
    </source>
</evidence>
<dbReference type="OrthoDB" id="3039123at2759"/>
<keyword evidence="1" id="KW-0719">Serine esterase</keyword>
<evidence type="ECO:0000313" key="7">
    <source>
        <dbReference type="Proteomes" id="UP000250140"/>
    </source>
</evidence>
<dbReference type="InterPro" id="IPR011118">
    <property type="entry name" value="Tannase/feruloyl_esterase"/>
</dbReference>
<evidence type="ECO:0000256" key="2">
    <source>
        <dbReference type="ARBA" id="ARBA00022729"/>
    </source>
</evidence>
<keyword evidence="2" id="KW-0732">Signal</keyword>
<dbReference type="PANTHER" id="PTHR33938">
    <property type="entry name" value="FERULOYL ESTERASE B-RELATED"/>
    <property type="match status" value="1"/>
</dbReference>
<protein>
    <recommendedName>
        <fullName evidence="5">Carboxylic ester hydrolase</fullName>
        <ecNumber evidence="5">3.1.1.-</ecNumber>
    </recommendedName>
</protein>
<reference evidence="6 7" key="1">
    <citation type="journal article" date="2016" name="Nat. Commun.">
        <title>Ectomycorrhizal ecology is imprinted in the genome of the dominant symbiotic fungus Cenococcum geophilum.</title>
        <authorList>
            <consortium name="DOE Joint Genome Institute"/>
            <person name="Peter M."/>
            <person name="Kohler A."/>
            <person name="Ohm R.A."/>
            <person name="Kuo A."/>
            <person name="Krutzmann J."/>
            <person name="Morin E."/>
            <person name="Arend M."/>
            <person name="Barry K.W."/>
            <person name="Binder M."/>
            <person name="Choi C."/>
            <person name="Clum A."/>
            <person name="Copeland A."/>
            <person name="Grisel N."/>
            <person name="Haridas S."/>
            <person name="Kipfer T."/>
            <person name="LaButti K."/>
            <person name="Lindquist E."/>
            <person name="Lipzen A."/>
            <person name="Maire R."/>
            <person name="Meier B."/>
            <person name="Mihaltcheva S."/>
            <person name="Molinier V."/>
            <person name="Murat C."/>
            <person name="Poggeler S."/>
            <person name="Quandt C.A."/>
            <person name="Sperisen C."/>
            <person name="Tritt A."/>
            <person name="Tisserant E."/>
            <person name="Crous P.W."/>
            <person name="Henrissat B."/>
            <person name="Nehls U."/>
            <person name="Egli S."/>
            <person name="Spatafora J.W."/>
            <person name="Grigoriev I.V."/>
            <person name="Martin F.M."/>
        </authorList>
    </citation>
    <scope>NUCLEOTIDE SEQUENCE [LARGE SCALE GENOMIC DNA]</scope>
    <source>
        <strain evidence="6 7">CBS 207.34</strain>
    </source>
</reference>
<dbReference type="EMBL" id="KV750983">
    <property type="protein sequence ID" value="OCL02219.1"/>
    <property type="molecule type" value="Genomic_DNA"/>
</dbReference>
<dbReference type="Proteomes" id="UP000250140">
    <property type="component" value="Unassembled WGS sequence"/>
</dbReference>
<gene>
    <name evidence="6" type="ORF">AOQ84DRAFT_357495</name>
</gene>
<keyword evidence="7" id="KW-1185">Reference proteome</keyword>
<dbReference type="Pfam" id="PF07519">
    <property type="entry name" value="Tannase"/>
    <property type="match status" value="1"/>
</dbReference>
<evidence type="ECO:0000313" key="6">
    <source>
        <dbReference type="EMBL" id="OCL02219.1"/>
    </source>
</evidence>
<dbReference type="AlphaFoldDB" id="A0A8E2JM30"/>